<sequence length="132" mass="15411">MEIIIRKLETQFNRVANCATHQRGISYKREDAPFRTIAQRWIFLTASYHDITSTSSLTNSFLVINLRSLDLRIFPKFKIPQSTTTYPPTISSGSHPPPRLDERKLYYFIKSQNPFDHPNHPTDLFVRQSQLS</sequence>
<dbReference type="Proteomes" id="UP000249056">
    <property type="component" value="Unassembled WGS sequence"/>
</dbReference>
<protein>
    <submittedName>
        <fullName evidence="1">Uncharacterized protein</fullName>
    </submittedName>
</protein>
<accession>A0A395IZP7</accession>
<name>A0A395IZP7_9HELO</name>
<comment type="caution">
    <text evidence="1">The sequence shown here is derived from an EMBL/GenBank/DDBJ whole genome shotgun (WGS) entry which is preliminary data.</text>
</comment>
<evidence type="ECO:0000313" key="1">
    <source>
        <dbReference type="EMBL" id="RAL64913.1"/>
    </source>
</evidence>
<dbReference type="OrthoDB" id="10584948at2759"/>
<dbReference type="EMBL" id="QKRW01000012">
    <property type="protein sequence ID" value="RAL64913.1"/>
    <property type="molecule type" value="Genomic_DNA"/>
</dbReference>
<reference evidence="1 2" key="1">
    <citation type="submission" date="2018-06" db="EMBL/GenBank/DDBJ databases">
        <title>Genome Sequence of the Brown Rot Fungal Pathogen Monilinia fructigena.</title>
        <authorList>
            <person name="Landi L."/>
            <person name="De Miccolis Angelini R.M."/>
            <person name="Pollastro S."/>
            <person name="Abate D."/>
            <person name="Faretra F."/>
            <person name="Romanazzi G."/>
        </authorList>
    </citation>
    <scope>NUCLEOTIDE SEQUENCE [LARGE SCALE GENOMIC DNA]</scope>
    <source>
        <strain evidence="1 2">Mfrg269</strain>
    </source>
</reference>
<organism evidence="1 2">
    <name type="scientific">Monilinia fructigena</name>
    <dbReference type="NCBI Taxonomy" id="38457"/>
    <lineage>
        <taxon>Eukaryota</taxon>
        <taxon>Fungi</taxon>
        <taxon>Dikarya</taxon>
        <taxon>Ascomycota</taxon>
        <taxon>Pezizomycotina</taxon>
        <taxon>Leotiomycetes</taxon>
        <taxon>Helotiales</taxon>
        <taxon>Sclerotiniaceae</taxon>
        <taxon>Monilinia</taxon>
    </lineage>
</organism>
<keyword evidence="2" id="KW-1185">Reference proteome</keyword>
<dbReference type="AlphaFoldDB" id="A0A395IZP7"/>
<evidence type="ECO:0000313" key="2">
    <source>
        <dbReference type="Proteomes" id="UP000249056"/>
    </source>
</evidence>
<gene>
    <name evidence="1" type="ORF">DID88_001505</name>
</gene>
<proteinExistence type="predicted"/>